<evidence type="ECO:0008006" key="3">
    <source>
        <dbReference type="Google" id="ProtNLM"/>
    </source>
</evidence>
<evidence type="ECO:0000313" key="1">
    <source>
        <dbReference type="EMBL" id="BDG67867.1"/>
    </source>
</evidence>
<protein>
    <recommendedName>
        <fullName evidence="3">Phage protein</fullName>
    </recommendedName>
</protein>
<gene>
    <name evidence="1" type="ORF">ENLAB_14310</name>
</gene>
<keyword evidence="2" id="KW-1185">Reference proteome</keyword>
<dbReference type="GeneID" id="83457412"/>
<dbReference type="RefSeq" id="WP_142963170.1">
    <property type="nucleotide sequence ID" value="NZ_AP025635.1"/>
</dbReference>
<evidence type="ECO:0000313" key="2">
    <source>
        <dbReference type="Proteomes" id="UP000831692"/>
    </source>
</evidence>
<organism evidence="1 2">
    <name type="scientific">Enterococcus innesii</name>
    <dbReference type="NCBI Taxonomy" id="2839759"/>
    <lineage>
        <taxon>Bacteria</taxon>
        <taxon>Bacillati</taxon>
        <taxon>Bacillota</taxon>
        <taxon>Bacilli</taxon>
        <taxon>Lactobacillales</taxon>
        <taxon>Enterococcaceae</taxon>
        <taxon>Enterococcus</taxon>
    </lineage>
</organism>
<dbReference type="EMBL" id="AP025635">
    <property type="protein sequence ID" value="BDG67867.1"/>
    <property type="molecule type" value="Genomic_DNA"/>
</dbReference>
<name>A0ABM7XS19_9ENTE</name>
<sequence length="67" mass="7509">MDKIVITGQSLQQDNLYKVSYKVTFANNSYATGHIFLEQSELEEMGMKDIRKAVGKDLITNLGGIIE</sequence>
<accession>A0ABM7XS19</accession>
<reference evidence="1 2" key="1">
    <citation type="submission" date="2022-03" db="EMBL/GenBank/DDBJ databases">
        <title>Complete genome sequence of Enterococcus innesii DB-1.</title>
        <authorList>
            <person name="Fukuda D."/>
            <person name="Nolasco-Hipolito C."/>
        </authorList>
    </citation>
    <scope>NUCLEOTIDE SEQUENCE [LARGE SCALE GENOMIC DNA]</scope>
    <source>
        <strain evidence="1 2">DB-1</strain>
    </source>
</reference>
<dbReference type="Proteomes" id="UP000831692">
    <property type="component" value="Chromosome"/>
</dbReference>
<proteinExistence type="predicted"/>